<feature type="compositionally biased region" description="Low complexity" evidence="1">
    <location>
        <begin position="201"/>
        <end position="210"/>
    </location>
</feature>
<dbReference type="KEGG" id="xla:108709986"/>
<protein>
    <submittedName>
        <fullName evidence="3">Uncharacterized protein LOC108709986</fullName>
    </submittedName>
</protein>
<feature type="region of interest" description="Disordered" evidence="1">
    <location>
        <begin position="175"/>
        <end position="220"/>
    </location>
</feature>
<evidence type="ECO:0000256" key="1">
    <source>
        <dbReference type="SAM" id="MobiDB-lite"/>
    </source>
</evidence>
<gene>
    <name evidence="3" type="primary">LOC108709986</name>
</gene>
<accession>A0A1L8HAV3</accession>
<reference evidence="2" key="1">
    <citation type="submission" date="2024-06" db="UniProtKB">
        <authorList>
            <consortium name="RefSeq"/>
        </authorList>
    </citation>
    <scope>NUCLEOTIDE SEQUENCE [LARGE SCALE GENOMIC DNA]</scope>
    <source>
        <strain evidence="2">J_2021</strain>
    </source>
</reference>
<evidence type="ECO:0000313" key="2">
    <source>
        <dbReference type="Proteomes" id="UP000186698"/>
    </source>
</evidence>
<feature type="region of interest" description="Disordered" evidence="1">
    <location>
        <begin position="1"/>
        <end position="110"/>
    </location>
</feature>
<dbReference type="AlphaFoldDB" id="A0A1L8HAV3"/>
<organism evidence="2 3">
    <name type="scientific">Xenopus laevis</name>
    <name type="common">African clawed frog</name>
    <dbReference type="NCBI Taxonomy" id="8355"/>
    <lineage>
        <taxon>Eukaryota</taxon>
        <taxon>Metazoa</taxon>
        <taxon>Chordata</taxon>
        <taxon>Craniata</taxon>
        <taxon>Vertebrata</taxon>
        <taxon>Euteleostomi</taxon>
        <taxon>Amphibia</taxon>
        <taxon>Batrachia</taxon>
        <taxon>Anura</taxon>
        <taxon>Pipoidea</taxon>
        <taxon>Pipidae</taxon>
        <taxon>Xenopodinae</taxon>
        <taxon>Xenopus</taxon>
        <taxon>Xenopus</taxon>
    </lineage>
</organism>
<feature type="compositionally biased region" description="Basic and acidic residues" evidence="1">
    <location>
        <begin position="29"/>
        <end position="56"/>
    </location>
</feature>
<dbReference type="Proteomes" id="UP000186698">
    <property type="component" value="Chromosome 2S"/>
</dbReference>
<reference evidence="3" key="2">
    <citation type="submission" date="2025-08" db="UniProtKB">
        <authorList>
            <consortium name="RefSeq"/>
        </authorList>
    </citation>
    <scope>IDENTIFICATION</scope>
    <source>
        <strain evidence="3">J_2021</strain>
        <tissue evidence="3">Erythrocytes</tissue>
    </source>
</reference>
<feature type="compositionally biased region" description="Acidic residues" evidence="1">
    <location>
        <begin position="57"/>
        <end position="67"/>
    </location>
</feature>
<sequence length="220" mass="24661">MPGKMAARKAKNCGPRLRTAQRPRVGGNRRLDPPQRSRQPSYRDQDWDEAAQRPQEEGEVDGDEALEAQEHQTEPRPQSSAVLPPRRHAAAAGNGGQAQNQGHQLDEPPVGNDELVEAMVAAMQLVFRQQRRQDLWMRRCMRRWMAQIYDDLRDINLTIQHGFQNLIAVLAAQPHQPEGSVEGQVPGPSGDPPPPPDDAQQQRGRGQGPVRGEKRKRPQL</sequence>
<feature type="compositionally biased region" description="Basic residues" evidence="1">
    <location>
        <begin position="1"/>
        <end position="11"/>
    </location>
</feature>
<dbReference type="GeneID" id="108709986"/>
<dbReference type="PaxDb" id="8355-A0A1L8HAV3"/>
<proteinExistence type="predicted"/>
<name>A0A1L8HAV3_XENLA</name>
<keyword evidence="2" id="KW-1185">Reference proteome</keyword>
<dbReference type="RefSeq" id="XP_018105806.1">
    <property type="nucleotide sequence ID" value="XM_018250317.2"/>
</dbReference>
<evidence type="ECO:0000313" key="3">
    <source>
        <dbReference type="RefSeq" id="XP_018105806.1"/>
    </source>
</evidence>
<dbReference type="Bgee" id="108709986">
    <property type="expression patterns" value="Expressed in internal ear and 19 other cell types or tissues"/>
</dbReference>